<keyword evidence="3" id="KW-1185">Reference proteome</keyword>
<dbReference type="EMBL" id="JBANMG010000008">
    <property type="protein sequence ID" value="KAK6950536.1"/>
    <property type="molecule type" value="Genomic_DNA"/>
</dbReference>
<feature type="region of interest" description="Disordered" evidence="1">
    <location>
        <begin position="100"/>
        <end position="123"/>
    </location>
</feature>
<protein>
    <submittedName>
        <fullName evidence="2">Uncharacterized protein</fullName>
    </submittedName>
</protein>
<dbReference type="Proteomes" id="UP001369815">
    <property type="component" value="Unassembled WGS sequence"/>
</dbReference>
<reference evidence="2 3" key="1">
    <citation type="journal article" date="2024" name="Front Chem Biol">
        <title>Unveiling the potential of Daldinia eschscholtzii MFLUCC 19-0629 through bioactivity and bioinformatics studies for enhanced sustainable agriculture production.</title>
        <authorList>
            <person name="Brooks S."/>
            <person name="Weaver J.A."/>
            <person name="Klomchit A."/>
            <person name="Alharthi S.A."/>
            <person name="Onlamun T."/>
            <person name="Nurani R."/>
            <person name="Vong T.K."/>
            <person name="Alberti F."/>
            <person name="Greco C."/>
        </authorList>
    </citation>
    <scope>NUCLEOTIDE SEQUENCE [LARGE SCALE GENOMIC DNA]</scope>
    <source>
        <strain evidence="2">MFLUCC 19-0629</strain>
    </source>
</reference>
<evidence type="ECO:0000256" key="1">
    <source>
        <dbReference type="SAM" id="MobiDB-lite"/>
    </source>
</evidence>
<feature type="compositionally biased region" description="Low complexity" evidence="1">
    <location>
        <begin position="114"/>
        <end position="123"/>
    </location>
</feature>
<name>A0AAX6MDN5_9PEZI</name>
<feature type="region of interest" description="Disordered" evidence="1">
    <location>
        <begin position="136"/>
        <end position="183"/>
    </location>
</feature>
<dbReference type="AlphaFoldDB" id="A0AAX6MDN5"/>
<sequence>MRLCPKNAITSSPNGKLFLANFEAACELAEDIRPGPKSKEWLMRWRGEEEGIRLGGETRAQGQFLFEEENDTDESNKGHEMRIKFAMVHKGKHLILEGTQQNTSPETDEDKAAAQDPAATTEASRMLEDWKQLYDPLWERDPPSDTENDEQDLVASQQAGAPLSKPRNKWENPRTGRVISTKNKPGPIPGFVVNASATSRYLEERPDWAWDVMGKYEISTIGLTKALGISEREPVAMTMTVQMDNNSKHQKAGRQLWAIIEAGDLLALARFRPNPTPNNLSEDPVEVFEKACVLKPGVWVGPNSQGIRHWEMRWRGFSDASLQTMAEDHTGSEVMFTKDDQGKLIFRGKMIVKDESFLVVGKWVAPTEERRPSAPTVNTEWAKYFKGKPAIKIRRHPEHVIVLDKYCQSTLI</sequence>
<gene>
    <name evidence="2" type="ORF">Daesc_008864</name>
</gene>
<evidence type="ECO:0000313" key="3">
    <source>
        <dbReference type="Proteomes" id="UP001369815"/>
    </source>
</evidence>
<comment type="caution">
    <text evidence="2">The sequence shown here is derived from an EMBL/GenBank/DDBJ whole genome shotgun (WGS) entry which is preliminary data.</text>
</comment>
<accession>A0AAX6MDN5</accession>
<evidence type="ECO:0000313" key="2">
    <source>
        <dbReference type="EMBL" id="KAK6950536.1"/>
    </source>
</evidence>
<organism evidence="2 3">
    <name type="scientific">Daldinia eschscholtzii</name>
    <dbReference type="NCBI Taxonomy" id="292717"/>
    <lineage>
        <taxon>Eukaryota</taxon>
        <taxon>Fungi</taxon>
        <taxon>Dikarya</taxon>
        <taxon>Ascomycota</taxon>
        <taxon>Pezizomycotina</taxon>
        <taxon>Sordariomycetes</taxon>
        <taxon>Xylariomycetidae</taxon>
        <taxon>Xylariales</taxon>
        <taxon>Hypoxylaceae</taxon>
        <taxon>Daldinia</taxon>
    </lineage>
</organism>
<proteinExistence type="predicted"/>